<sequence>MEITPEVLTWYQSIRKQIRLQVLQIPDIRPFEEQRRRRALTNDQSSDIARSKGSHPIGALVVTIVLAILTAICRMAVGYYTESLERTERALSHFTLQMEIQILKVELEEKRRQKLEKSQNRAEKSACLDSIDLMMQTQDGLIRELQKCLESNRSALPLEKLKLD</sequence>
<organism evidence="2 3">
    <name type="scientific">Orbilia oligospora</name>
    <name type="common">Nematode-trapping fungus</name>
    <name type="synonym">Arthrobotrys oligospora</name>
    <dbReference type="NCBI Taxonomy" id="2813651"/>
    <lineage>
        <taxon>Eukaryota</taxon>
        <taxon>Fungi</taxon>
        <taxon>Dikarya</taxon>
        <taxon>Ascomycota</taxon>
        <taxon>Pezizomycotina</taxon>
        <taxon>Orbiliomycetes</taxon>
        <taxon>Orbiliales</taxon>
        <taxon>Orbiliaceae</taxon>
        <taxon>Orbilia</taxon>
    </lineage>
</organism>
<evidence type="ECO:0000313" key="2">
    <source>
        <dbReference type="EMBL" id="KAF3275212.1"/>
    </source>
</evidence>
<comment type="caution">
    <text evidence="2">The sequence shown here is derived from an EMBL/GenBank/DDBJ whole genome shotgun (WGS) entry which is preliminary data.</text>
</comment>
<keyword evidence="1" id="KW-0472">Membrane</keyword>
<protein>
    <submittedName>
        <fullName evidence="2">Uncharacterized protein</fullName>
    </submittedName>
</protein>
<dbReference type="AlphaFoldDB" id="A0A7C8RD75"/>
<dbReference type="EMBL" id="JAABOJ010000039">
    <property type="protein sequence ID" value="KAF3275212.1"/>
    <property type="molecule type" value="Genomic_DNA"/>
</dbReference>
<gene>
    <name evidence="2" type="ORF">TWF970_006934</name>
</gene>
<dbReference type="Proteomes" id="UP000474640">
    <property type="component" value="Unassembled WGS sequence"/>
</dbReference>
<evidence type="ECO:0000256" key="1">
    <source>
        <dbReference type="SAM" id="Phobius"/>
    </source>
</evidence>
<proteinExistence type="predicted"/>
<keyword evidence="1" id="KW-1133">Transmembrane helix</keyword>
<name>A0A7C8RD75_ORBOL</name>
<feature type="transmembrane region" description="Helical" evidence="1">
    <location>
        <begin position="57"/>
        <end position="77"/>
    </location>
</feature>
<keyword evidence="1" id="KW-0812">Transmembrane</keyword>
<reference evidence="2 3" key="1">
    <citation type="submission" date="2020-01" db="EMBL/GenBank/DDBJ databases">
        <authorList>
            <person name="Palmer J.M."/>
        </authorList>
    </citation>
    <scope>NUCLEOTIDE SEQUENCE [LARGE SCALE GENOMIC DNA]</scope>
    <source>
        <strain evidence="2 3">TWF970</strain>
    </source>
</reference>
<evidence type="ECO:0000313" key="3">
    <source>
        <dbReference type="Proteomes" id="UP000474640"/>
    </source>
</evidence>
<accession>A0A7C8RD75</accession>